<protein>
    <submittedName>
        <fullName evidence="2">Uncharacterized protein</fullName>
    </submittedName>
</protein>
<gene>
    <name evidence="2" type="ORF">CHU92_08330</name>
</gene>
<dbReference type="AlphaFoldDB" id="A0A255Z991"/>
<dbReference type="EMBL" id="NOXV01000254">
    <property type="protein sequence ID" value="OYQ37474.1"/>
    <property type="molecule type" value="Genomic_DNA"/>
</dbReference>
<evidence type="ECO:0000313" key="2">
    <source>
        <dbReference type="EMBL" id="OYQ37474.1"/>
    </source>
</evidence>
<proteinExistence type="predicted"/>
<comment type="caution">
    <text evidence="2">The sequence shown here is derived from an EMBL/GenBank/DDBJ whole genome shotgun (WGS) entry which is preliminary data.</text>
</comment>
<keyword evidence="3" id="KW-1185">Reference proteome</keyword>
<feature type="region of interest" description="Disordered" evidence="1">
    <location>
        <begin position="62"/>
        <end position="88"/>
    </location>
</feature>
<organism evidence="2 3">
    <name type="scientific">Flavobacterium cyanobacteriorum</name>
    <dbReference type="NCBI Taxonomy" id="2022802"/>
    <lineage>
        <taxon>Bacteria</taxon>
        <taxon>Pseudomonadati</taxon>
        <taxon>Bacteroidota</taxon>
        <taxon>Flavobacteriia</taxon>
        <taxon>Flavobacteriales</taxon>
        <taxon>Flavobacteriaceae</taxon>
        <taxon>Flavobacterium</taxon>
    </lineage>
</organism>
<evidence type="ECO:0000256" key="1">
    <source>
        <dbReference type="SAM" id="MobiDB-lite"/>
    </source>
</evidence>
<reference evidence="2 3" key="1">
    <citation type="submission" date="2017-07" db="EMBL/GenBank/DDBJ databases">
        <title>Flavobacterium cyanobacteriorum sp. nov., isolated from cyanobacterial aggregates in a eutrophic lake.</title>
        <authorList>
            <person name="Cai H."/>
        </authorList>
    </citation>
    <scope>NUCLEOTIDE SEQUENCE [LARGE SCALE GENOMIC DNA]</scope>
    <source>
        <strain evidence="2 3">TH021</strain>
    </source>
</reference>
<accession>A0A255Z991</accession>
<sequence>MFGAFLLIPRPASFASHPKPRGKNFIPPGYPIYKRARHQEQPAQRLFGSASTRSTLYLPAAKAGGGEDAAPIGANPKHRDIPASLYPQ</sequence>
<dbReference type="Proteomes" id="UP000216605">
    <property type="component" value="Unassembled WGS sequence"/>
</dbReference>
<name>A0A255Z991_9FLAO</name>
<evidence type="ECO:0000313" key="3">
    <source>
        <dbReference type="Proteomes" id="UP000216605"/>
    </source>
</evidence>